<dbReference type="Gene3D" id="3.50.50.100">
    <property type="match status" value="1"/>
</dbReference>
<feature type="region of interest" description="Disordered" evidence="6">
    <location>
        <begin position="366"/>
        <end position="409"/>
    </location>
</feature>
<feature type="compositionally biased region" description="Low complexity" evidence="6">
    <location>
        <begin position="376"/>
        <end position="393"/>
    </location>
</feature>
<dbReference type="Pfam" id="PF07992">
    <property type="entry name" value="Pyr_redox_2"/>
    <property type="match status" value="1"/>
</dbReference>
<keyword evidence="4" id="KW-0274">FAD</keyword>
<dbReference type="RefSeq" id="WP_131337886.1">
    <property type="nucleotide sequence ID" value="NZ_SJJZ01000002.1"/>
</dbReference>
<comment type="cofactor">
    <cofactor evidence="1">
        <name>FAD</name>
        <dbReference type="ChEBI" id="CHEBI:57692"/>
    </cofactor>
</comment>
<evidence type="ECO:0000256" key="6">
    <source>
        <dbReference type="SAM" id="MobiDB-lite"/>
    </source>
</evidence>
<evidence type="ECO:0000313" key="9">
    <source>
        <dbReference type="Proteomes" id="UP000292346"/>
    </source>
</evidence>
<name>A0A4R0HEK5_9ACTN</name>
<feature type="compositionally biased region" description="Basic and acidic residues" evidence="6">
    <location>
        <begin position="394"/>
        <end position="409"/>
    </location>
</feature>
<proteinExistence type="inferred from homology"/>
<dbReference type="InterPro" id="IPR023753">
    <property type="entry name" value="FAD/NAD-binding_dom"/>
</dbReference>
<evidence type="ECO:0000313" key="8">
    <source>
        <dbReference type="EMBL" id="TCC07242.1"/>
    </source>
</evidence>
<evidence type="ECO:0000259" key="7">
    <source>
        <dbReference type="Pfam" id="PF07992"/>
    </source>
</evidence>
<protein>
    <submittedName>
        <fullName evidence="8">FAD-dependent oxidoreductase</fullName>
    </submittedName>
</protein>
<keyword evidence="3" id="KW-0285">Flavoprotein</keyword>
<evidence type="ECO:0000256" key="5">
    <source>
        <dbReference type="ARBA" id="ARBA00023002"/>
    </source>
</evidence>
<comment type="similarity">
    <text evidence="2">Belongs to the NADH dehydrogenase family.</text>
</comment>
<accession>A0A4R0HEK5</accession>
<dbReference type="OrthoDB" id="9784880at2"/>
<dbReference type="GO" id="GO:0019646">
    <property type="term" value="P:aerobic electron transport chain"/>
    <property type="evidence" value="ECO:0007669"/>
    <property type="project" value="TreeGrafter"/>
</dbReference>
<keyword evidence="5" id="KW-0560">Oxidoreductase</keyword>
<evidence type="ECO:0000256" key="3">
    <source>
        <dbReference type="ARBA" id="ARBA00022630"/>
    </source>
</evidence>
<dbReference type="SUPFAM" id="SSF51905">
    <property type="entry name" value="FAD/NAD(P)-binding domain"/>
    <property type="match status" value="2"/>
</dbReference>
<dbReference type="PRINTS" id="PR00469">
    <property type="entry name" value="PNDRDTASEII"/>
</dbReference>
<dbReference type="PRINTS" id="PR00368">
    <property type="entry name" value="FADPNR"/>
</dbReference>
<dbReference type="AlphaFoldDB" id="A0A4R0HEK5"/>
<gene>
    <name evidence="8" type="ORF">E0H45_14615</name>
</gene>
<dbReference type="InterPro" id="IPR051169">
    <property type="entry name" value="NADH-Q_oxidoreductase"/>
</dbReference>
<dbReference type="EMBL" id="SJJZ01000002">
    <property type="protein sequence ID" value="TCC07242.1"/>
    <property type="molecule type" value="Genomic_DNA"/>
</dbReference>
<dbReference type="PANTHER" id="PTHR42913:SF3">
    <property type="entry name" value="64 KDA MITOCHONDRIAL NADH DEHYDROGENASE (EUROFUNG)"/>
    <property type="match status" value="1"/>
</dbReference>
<sequence length="409" mass="42899">MSEHHKVVVIGGGYAGTLAANRLRQRADVEVTLVNPRPQFVERIRLHQFVARTGDATLDYDTLLGEGISLVVDSVTRIDTGARKVHLESGRALEYDYAIYAVGSKAAVPDAIPGAAEYAFDIAEFEAAQRLRSRLDDLPRDAPITVVGGGFTGIETAAELAEQGRSVTLVCGGALASTLSAKGRRYVAKWLSRHDVAVLENTPVTAVRADGVVLAGGGVRGSALTVWTAGFGVPELAAASGLRTDALGRLLTDETLTSVDDSRIVAAGDAVAPSGQALRMSTYAAGPLGAQAANTVLSRVAGAEPAALDLAFTGACVSLGRHAGIRQLARKDDSAVNLYIAGRLGALVKETACRFVIEKRIRREARDPGSMTWPKAGPRPSRGGPGSSYAARSGYDELRERSGNPESAR</sequence>
<organism evidence="8 9">
    <name type="scientific">Kribbella soli</name>
    <dbReference type="NCBI Taxonomy" id="1124743"/>
    <lineage>
        <taxon>Bacteria</taxon>
        <taxon>Bacillati</taxon>
        <taxon>Actinomycetota</taxon>
        <taxon>Actinomycetes</taxon>
        <taxon>Propionibacteriales</taxon>
        <taxon>Kribbellaceae</taxon>
        <taxon>Kribbella</taxon>
    </lineage>
</organism>
<evidence type="ECO:0000256" key="2">
    <source>
        <dbReference type="ARBA" id="ARBA00005272"/>
    </source>
</evidence>
<dbReference type="PANTHER" id="PTHR42913">
    <property type="entry name" value="APOPTOSIS-INDUCING FACTOR 1"/>
    <property type="match status" value="1"/>
</dbReference>
<evidence type="ECO:0000256" key="4">
    <source>
        <dbReference type="ARBA" id="ARBA00022827"/>
    </source>
</evidence>
<evidence type="ECO:0000256" key="1">
    <source>
        <dbReference type="ARBA" id="ARBA00001974"/>
    </source>
</evidence>
<keyword evidence="9" id="KW-1185">Reference proteome</keyword>
<feature type="domain" description="FAD/NAD(P)-binding" evidence="7">
    <location>
        <begin position="6"/>
        <end position="276"/>
    </location>
</feature>
<dbReference type="GO" id="GO:0003955">
    <property type="term" value="F:NAD(P)H dehydrogenase (quinone) activity"/>
    <property type="evidence" value="ECO:0007669"/>
    <property type="project" value="TreeGrafter"/>
</dbReference>
<reference evidence="8 9" key="1">
    <citation type="submission" date="2019-02" db="EMBL/GenBank/DDBJ databases">
        <title>Kribbella capetownensis sp. nov. and Kribbella speibonae sp. nov., isolated from soil.</title>
        <authorList>
            <person name="Curtis S.M."/>
            <person name="Norton I."/>
            <person name="Everest G.J."/>
            <person name="Meyers P.R."/>
        </authorList>
    </citation>
    <scope>NUCLEOTIDE SEQUENCE [LARGE SCALE GENOMIC DNA]</scope>
    <source>
        <strain evidence="8 9">KCTC 29219</strain>
    </source>
</reference>
<comment type="caution">
    <text evidence="8">The sequence shown here is derived from an EMBL/GenBank/DDBJ whole genome shotgun (WGS) entry which is preliminary data.</text>
</comment>
<dbReference type="Proteomes" id="UP000292346">
    <property type="component" value="Unassembled WGS sequence"/>
</dbReference>
<dbReference type="InterPro" id="IPR036188">
    <property type="entry name" value="FAD/NAD-bd_sf"/>
</dbReference>